<dbReference type="Pfam" id="PF07690">
    <property type="entry name" value="MFS_1"/>
    <property type="match status" value="1"/>
</dbReference>
<name>A0A329R3K1_9ACTN</name>
<evidence type="ECO:0000256" key="7">
    <source>
        <dbReference type="ARBA" id="ARBA00023136"/>
    </source>
</evidence>
<dbReference type="EMBL" id="QMIG01000003">
    <property type="protein sequence ID" value="RAW17558.1"/>
    <property type="molecule type" value="Genomic_DNA"/>
</dbReference>
<comment type="similarity">
    <text evidence="2">Belongs to the major facilitator superfamily.</text>
</comment>
<dbReference type="PANTHER" id="PTHR43271:SF2">
    <property type="entry name" value="BLL2771 PROTEIN"/>
    <property type="match status" value="1"/>
</dbReference>
<dbReference type="GO" id="GO:0005886">
    <property type="term" value="C:plasma membrane"/>
    <property type="evidence" value="ECO:0007669"/>
    <property type="project" value="UniProtKB-SubCell"/>
</dbReference>
<evidence type="ECO:0000313" key="11">
    <source>
        <dbReference type="Proteomes" id="UP000250462"/>
    </source>
</evidence>
<dbReference type="PANTHER" id="PTHR43271">
    <property type="entry name" value="BLL2771 PROTEIN"/>
    <property type="match status" value="1"/>
</dbReference>
<gene>
    <name evidence="10" type="ORF">DPM12_06085</name>
</gene>
<accession>A0A329R3K1</accession>
<comment type="caution">
    <text evidence="10">The sequence shown here is derived from an EMBL/GenBank/DDBJ whole genome shotgun (WGS) entry which is preliminary data.</text>
</comment>
<keyword evidence="3" id="KW-0813">Transport</keyword>
<dbReference type="SUPFAM" id="SSF103473">
    <property type="entry name" value="MFS general substrate transporter"/>
    <property type="match status" value="1"/>
</dbReference>
<dbReference type="Proteomes" id="UP000250462">
    <property type="component" value="Unassembled WGS sequence"/>
</dbReference>
<dbReference type="InterPro" id="IPR036259">
    <property type="entry name" value="MFS_trans_sf"/>
</dbReference>
<organism evidence="10 11">
    <name type="scientific">Phytoactinopolyspora halophila</name>
    <dbReference type="NCBI Taxonomy" id="1981511"/>
    <lineage>
        <taxon>Bacteria</taxon>
        <taxon>Bacillati</taxon>
        <taxon>Actinomycetota</taxon>
        <taxon>Actinomycetes</taxon>
        <taxon>Jiangellales</taxon>
        <taxon>Jiangellaceae</taxon>
        <taxon>Phytoactinopolyspora</taxon>
    </lineage>
</organism>
<dbReference type="GO" id="GO:0022857">
    <property type="term" value="F:transmembrane transporter activity"/>
    <property type="evidence" value="ECO:0007669"/>
    <property type="project" value="InterPro"/>
</dbReference>
<dbReference type="RefSeq" id="WP_112257376.1">
    <property type="nucleotide sequence ID" value="NZ_QMIG01000003.1"/>
</dbReference>
<evidence type="ECO:0000256" key="2">
    <source>
        <dbReference type="ARBA" id="ARBA00008335"/>
    </source>
</evidence>
<proteinExistence type="inferred from homology"/>
<feature type="transmembrane region" description="Helical" evidence="8">
    <location>
        <begin position="120"/>
        <end position="138"/>
    </location>
</feature>
<feature type="transmembrane region" description="Helical" evidence="8">
    <location>
        <begin position="346"/>
        <end position="363"/>
    </location>
</feature>
<evidence type="ECO:0000259" key="9">
    <source>
        <dbReference type="PROSITE" id="PS50850"/>
    </source>
</evidence>
<feature type="transmembrane region" description="Helical" evidence="8">
    <location>
        <begin position="21"/>
        <end position="40"/>
    </location>
</feature>
<evidence type="ECO:0000256" key="3">
    <source>
        <dbReference type="ARBA" id="ARBA00022448"/>
    </source>
</evidence>
<dbReference type="OrthoDB" id="63984at2"/>
<dbReference type="Gene3D" id="1.20.1250.20">
    <property type="entry name" value="MFS general substrate transporter like domains"/>
    <property type="match status" value="1"/>
</dbReference>
<dbReference type="InterPro" id="IPR020846">
    <property type="entry name" value="MFS_dom"/>
</dbReference>
<dbReference type="InterPro" id="IPR011701">
    <property type="entry name" value="MFS"/>
</dbReference>
<keyword evidence="7 8" id="KW-0472">Membrane</keyword>
<comment type="subcellular location">
    <subcellularLocation>
        <location evidence="1">Cell membrane</location>
        <topology evidence="1">Multi-pass membrane protein</topology>
    </subcellularLocation>
</comment>
<feature type="transmembrane region" description="Helical" evidence="8">
    <location>
        <begin position="90"/>
        <end position="108"/>
    </location>
</feature>
<keyword evidence="4" id="KW-1003">Cell membrane</keyword>
<feature type="transmembrane region" description="Helical" evidence="8">
    <location>
        <begin position="225"/>
        <end position="250"/>
    </location>
</feature>
<sequence>MTTTTSPSSSRASTATPWAPTLRTTVFLTICGILMVGQLYTVLALLEPMSTSFGVDAETVTWTSTAFALAYAVGFLIFGPLSDRFGTRRIMTVGMAATAATTALVAAAPGMEAGVGLRALQGLTAASLAPAAFSYVAARIAPNRRPLVLTCLTSSFLASAPIMQVGAQGLARATNWQAVFLTCALLIAVVALIMPAVLRPDHTQKVGSVSAAFTAMPALLANGRLLALFAATTTLLGGYVAILTAVTIAGPPAMADDPATLLVLRASGLPVMIVVPVLMPLLTRLHPHVRIPGGLALAAVAAWSASLAGHDVLPLAATLMAFVAGILVAAPALVQAIAGIAGHRQGAATALYAFAMFVGASLGPQLAGSLAARGFAGIVQLVAVVAALGALVSLAGKKASGRANP</sequence>
<feature type="transmembrane region" description="Helical" evidence="8">
    <location>
        <begin position="178"/>
        <end position="198"/>
    </location>
</feature>
<keyword evidence="11" id="KW-1185">Reference proteome</keyword>
<reference evidence="10 11" key="1">
    <citation type="submission" date="2018-06" db="EMBL/GenBank/DDBJ databases">
        <title>Phytoactinopolyspora halophila sp. nov., a novel halophilic actinomycete isolated from a saline soil in China.</title>
        <authorList>
            <person name="Tang S.-K."/>
        </authorList>
    </citation>
    <scope>NUCLEOTIDE SEQUENCE [LARGE SCALE GENOMIC DNA]</scope>
    <source>
        <strain evidence="10 11">YIM 96934</strain>
    </source>
</reference>
<feature type="transmembrane region" description="Helical" evidence="8">
    <location>
        <begin position="375"/>
        <end position="395"/>
    </location>
</feature>
<feature type="domain" description="Major facilitator superfamily (MFS) profile" evidence="9">
    <location>
        <begin position="24"/>
        <end position="401"/>
    </location>
</feature>
<evidence type="ECO:0000256" key="4">
    <source>
        <dbReference type="ARBA" id="ARBA00022475"/>
    </source>
</evidence>
<evidence type="ECO:0000313" key="10">
    <source>
        <dbReference type="EMBL" id="RAW17558.1"/>
    </source>
</evidence>
<dbReference type="AlphaFoldDB" id="A0A329R3K1"/>
<keyword evidence="6 8" id="KW-1133">Transmembrane helix</keyword>
<feature type="transmembrane region" description="Helical" evidence="8">
    <location>
        <begin position="262"/>
        <end position="282"/>
    </location>
</feature>
<dbReference type="PROSITE" id="PS50850">
    <property type="entry name" value="MFS"/>
    <property type="match status" value="1"/>
</dbReference>
<evidence type="ECO:0000256" key="8">
    <source>
        <dbReference type="SAM" id="Phobius"/>
    </source>
</evidence>
<evidence type="ECO:0000256" key="6">
    <source>
        <dbReference type="ARBA" id="ARBA00022989"/>
    </source>
</evidence>
<evidence type="ECO:0000256" key="1">
    <source>
        <dbReference type="ARBA" id="ARBA00004651"/>
    </source>
</evidence>
<protein>
    <submittedName>
        <fullName evidence="10">MFS transporter</fullName>
    </submittedName>
</protein>
<keyword evidence="5 8" id="KW-0812">Transmembrane</keyword>
<feature type="transmembrane region" description="Helical" evidence="8">
    <location>
        <begin position="312"/>
        <end position="334"/>
    </location>
</feature>
<feature type="transmembrane region" description="Helical" evidence="8">
    <location>
        <begin position="60"/>
        <end position="78"/>
    </location>
</feature>
<evidence type="ECO:0000256" key="5">
    <source>
        <dbReference type="ARBA" id="ARBA00022692"/>
    </source>
</evidence>